<sequence length="242" mass="28057">MRNKLFTALFIMILSFTIIPTVAFAIEADDPEFEAFLVEIDWDKEDYIEYLDSKFYSIDDFPNNDYLGIPVTEKTLEEIYNTYDITHEELNEKLRETGQLFEDEDVFDSTWFLFIEDVAFALDQGVENSDEITDWDEEITEENIQGLLEFYDFSSSEELEEYLKSMGDSIENYETIWDLELAVDAYMGGQDVTSDLTDDFSGDFGSGMNMSIWDTESIFPTTDPHLNVFIGLTPIAFQAIFF</sequence>
<organism evidence="2 3">
    <name type="scientific">Oceanobacillus kimchii</name>
    <dbReference type="NCBI Taxonomy" id="746691"/>
    <lineage>
        <taxon>Bacteria</taxon>
        <taxon>Bacillati</taxon>
        <taxon>Bacillota</taxon>
        <taxon>Bacilli</taxon>
        <taxon>Bacillales</taxon>
        <taxon>Bacillaceae</taxon>
        <taxon>Oceanobacillus</taxon>
    </lineage>
</organism>
<dbReference type="EMBL" id="BSKO01000001">
    <property type="protein sequence ID" value="GLO66922.1"/>
    <property type="molecule type" value="Genomic_DNA"/>
</dbReference>
<protein>
    <recommendedName>
        <fullName evidence="4">Processed acidic surface protein</fullName>
    </recommendedName>
</protein>
<evidence type="ECO:0008006" key="4">
    <source>
        <dbReference type="Google" id="ProtNLM"/>
    </source>
</evidence>
<feature type="chain" id="PRO_5045827661" description="Processed acidic surface protein" evidence="1">
    <location>
        <begin position="26"/>
        <end position="242"/>
    </location>
</feature>
<keyword evidence="1" id="KW-0732">Signal</keyword>
<dbReference type="RefSeq" id="WP_215064797.1">
    <property type="nucleotide sequence ID" value="NZ_BSKO01000001.1"/>
</dbReference>
<proteinExistence type="predicted"/>
<evidence type="ECO:0000313" key="3">
    <source>
        <dbReference type="Proteomes" id="UP001275436"/>
    </source>
</evidence>
<gene>
    <name evidence="2" type="ORF">MACH08_27060</name>
</gene>
<name>A0ABQ5TLD1_9BACI</name>
<dbReference type="Proteomes" id="UP001275436">
    <property type="component" value="Unassembled WGS sequence"/>
</dbReference>
<comment type="caution">
    <text evidence="2">The sequence shown here is derived from an EMBL/GenBank/DDBJ whole genome shotgun (WGS) entry which is preliminary data.</text>
</comment>
<dbReference type="InterPro" id="IPR030832">
    <property type="entry name" value="Acidic_LPXTA"/>
</dbReference>
<dbReference type="NCBIfam" id="TIGR04383">
    <property type="entry name" value="acidic_w_LPXTA"/>
    <property type="match status" value="1"/>
</dbReference>
<evidence type="ECO:0000313" key="2">
    <source>
        <dbReference type="EMBL" id="GLO66922.1"/>
    </source>
</evidence>
<accession>A0ABQ5TLD1</accession>
<reference evidence="2 3" key="1">
    <citation type="submission" date="2023-02" db="EMBL/GenBank/DDBJ databases">
        <title>Oceanobacillus kimchii IFOP_LL358 isolated form Alexandrium catenella lab strain.</title>
        <authorList>
            <person name="Gajardo G."/>
            <person name="Ueki S."/>
            <person name="Maruyama F."/>
        </authorList>
    </citation>
    <scope>NUCLEOTIDE SEQUENCE [LARGE SCALE GENOMIC DNA]</scope>
    <source>
        <strain evidence="2 3">IFOP_LL358</strain>
    </source>
</reference>
<keyword evidence="3" id="KW-1185">Reference proteome</keyword>
<feature type="signal peptide" evidence="1">
    <location>
        <begin position="1"/>
        <end position="25"/>
    </location>
</feature>
<evidence type="ECO:0000256" key="1">
    <source>
        <dbReference type="SAM" id="SignalP"/>
    </source>
</evidence>